<dbReference type="Pfam" id="PF08818">
    <property type="entry name" value="DUF1801"/>
    <property type="match status" value="1"/>
</dbReference>
<dbReference type="EMBL" id="JBHRVA010000003">
    <property type="protein sequence ID" value="MFC3303132.1"/>
    <property type="molecule type" value="Genomic_DNA"/>
</dbReference>
<proteinExistence type="predicted"/>
<sequence>MAELKTRENDADVDAFLASVEDEVKRADSIVLKEMMERITGAPAKMWGSSIVGFDSYEYTNTTGKPQRWMLTGFSPRKANLSVYIMNGFDRYKDELAALGKHKTAKSCLYIKRLSDVDLAALEDLVAKSVKRMREVYG</sequence>
<organism evidence="2 3">
    <name type="scientific">Parvularcula lutaonensis</name>
    <dbReference type="NCBI Taxonomy" id="491923"/>
    <lineage>
        <taxon>Bacteria</taxon>
        <taxon>Pseudomonadati</taxon>
        <taxon>Pseudomonadota</taxon>
        <taxon>Alphaproteobacteria</taxon>
        <taxon>Parvularculales</taxon>
        <taxon>Parvularculaceae</taxon>
        <taxon>Parvularcula</taxon>
    </lineage>
</organism>
<dbReference type="SUPFAM" id="SSF159888">
    <property type="entry name" value="YdhG-like"/>
    <property type="match status" value="1"/>
</dbReference>
<accession>A0ABV7ME19</accession>
<dbReference type="InterPro" id="IPR014922">
    <property type="entry name" value="YdhG-like"/>
</dbReference>
<gene>
    <name evidence="2" type="ORF">ACFONP_10355</name>
</gene>
<name>A0ABV7ME19_9PROT</name>
<reference evidence="3" key="1">
    <citation type="journal article" date="2019" name="Int. J. Syst. Evol. Microbiol.">
        <title>The Global Catalogue of Microorganisms (GCM) 10K type strain sequencing project: providing services to taxonomists for standard genome sequencing and annotation.</title>
        <authorList>
            <consortium name="The Broad Institute Genomics Platform"/>
            <consortium name="The Broad Institute Genome Sequencing Center for Infectious Disease"/>
            <person name="Wu L."/>
            <person name="Ma J."/>
        </authorList>
    </citation>
    <scope>NUCLEOTIDE SEQUENCE [LARGE SCALE GENOMIC DNA]</scope>
    <source>
        <strain evidence="3">KCTC 22245</strain>
    </source>
</reference>
<evidence type="ECO:0000259" key="1">
    <source>
        <dbReference type="Pfam" id="PF08818"/>
    </source>
</evidence>
<dbReference type="RefSeq" id="WP_189575387.1">
    <property type="nucleotide sequence ID" value="NZ_BMXU01000002.1"/>
</dbReference>
<keyword evidence="3" id="KW-1185">Reference proteome</keyword>
<dbReference type="Proteomes" id="UP001595607">
    <property type="component" value="Unassembled WGS sequence"/>
</dbReference>
<evidence type="ECO:0000313" key="3">
    <source>
        <dbReference type="Proteomes" id="UP001595607"/>
    </source>
</evidence>
<comment type="caution">
    <text evidence="2">The sequence shown here is derived from an EMBL/GenBank/DDBJ whole genome shotgun (WGS) entry which is preliminary data.</text>
</comment>
<feature type="domain" description="YdhG-like" evidence="1">
    <location>
        <begin position="32"/>
        <end position="130"/>
    </location>
</feature>
<evidence type="ECO:0000313" key="2">
    <source>
        <dbReference type="EMBL" id="MFC3303132.1"/>
    </source>
</evidence>
<protein>
    <submittedName>
        <fullName evidence="2">DUF1801 domain-containing protein</fullName>
    </submittedName>
</protein>